<dbReference type="EMBL" id="JAVRHT010000012">
    <property type="protein sequence ID" value="MDT0631439.1"/>
    <property type="molecule type" value="Genomic_DNA"/>
</dbReference>
<reference evidence="2 3" key="1">
    <citation type="submission" date="2023-09" db="EMBL/GenBank/DDBJ databases">
        <authorList>
            <person name="Rey-Velasco X."/>
        </authorList>
    </citation>
    <scope>NUCLEOTIDE SEQUENCE [LARGE SCALE GENOMIC DNA]</scope>
    <source>
        <strain evidence="2 3">F394</strain>
    </source>
</reference>
<organism evidence="2 3">
    <name type="scientific">Rubrivirga litoralis</name>
    <dbReference type="NCBI Taxonomy" id="3075598"/>
    <lineage>
        <taxon>Bacteria</taxon>
        <taxon>Pseudomonadati</taxon>
        <taxon>Rhodothermota</taxon>
        <taxon>Rhodothermia</taxon>
        <taxon>Rhodothermales</taxon>
        <taxon>Rubricoccaceae</taxon>
        <taxon>Rubrivirga</taxon>
    </lineage>
</organism>
<gene>
    <name evidence="2" type="primary">brxC</name>
    <name evidence="2" type="ORF">RM540_06710</name>
</gene>
<name>A0ABU3BQ73_9BACT</name>
<dbReference type="NCBIfam" id="NF033441">
    <property type="entry name" value="BREX_BrxC"/>
    <property type="match status" value="1"/>
</dbReference>
<protein>
    <submittedName>
        <fullName evidence="2">BREX system P-loop protein BrxC</fullName>
    </submittedName>
</protein>
<accession>A0ABU3BQ73</accession>
<dbReference type="InterPro" id="IPR027417">
    <property type="entry name" value="P-loop_NTPase"/>
</dbReference>
<sequence>MSTSAAPIESLFSRDIHRRIEEVIKVDQTDDEVVLQEVEEYVATEAICGHMAQVLDRYNDTYSQPHEGIGVWISGFFGSGKSSFAKVLGLALQNRPLDGLPAAQRVGRQFVGPCGEKVRVLLAQIAERAPTEAVVFDVSSDRGIKSGNQTLTEIAYRQLLKALGYATDLDLAELEIALEGEGRLADFQAAFARLYDKDWAQAKSLAVFAVTQASRTMHELDPDTYPAADSWQTGGLGRADITPALLAERTALLVDRRRPGHNLAFVVDEVGQFVARDVQKMLDVQALVQALGRVGRGRFWLVVTSQEKLSEVVGGLDGTRVELARLMDRFPTQVHLEPSDIAEVTAKRVLSKNADAQDTLRALYADHHGRLAKNTQLSADIRLPDLTAERFVELYPLLPYHVDLVIGVVSGLRTQGGASKHVGGANRTIIKLAQQLLVRPDTDLASKPIGRLATLDLVYDLVAGNIPSEIRGKIDAIPDTVEHPLAQDAAKAVALLTYVQSVHRTADNVAASLYPEVDADSVLPQVQDALDELVACHQVRRGDDGYRIPTPAEDDWERQRAGAQPRPADSARLYKTAAEALWKPQPSHALHGTRLFKAGLVVGGERLVDGDLPVYVELDDPARLDDAKAQARARSQAEPGAVVWAAALDPALVRAADEAYRSRDILTRRERQAKTPDELALVAEEKARLSRAQSELQARLARALLGGGAYFRGNDRSPDPKAPDVRRAAEALVAQALPQVYDRYAEAAVQVGRRDLETLLSSESLRGLPATFTDLGLLRDTDGTPVFVTDGGPLHEVLAVVTRQASLGDPATGRALTDHFAAEPYGWEFDVVRLLAVSLVRAGAVVATSQGKEIDGATGTEARTAFPNNNLFRQASFRPKEGLDGRKLVEAARHVEATFGVRVDELSEEAVARTLRAQADRVEPEIADAAARLAQHALPGRDVLAGALDQLRAVRSGSGQSAVLTFLSAHHQIAEAVKRAADLEAALTEPRLDILDRARQTLQAQAPVLRAEPDLPPEVADAAGHLDDLLRRELFFQSLPEIERHAGTLRSAYDARFEQASTDRAAAYGDALAALRDTPGWDALADDDRQSVAEPLAAYAQDPAPDTPFSQLRAETDACPGRLVRAQQEVIRRVEGGRVVHVRAGQYATGGIHDPAELDAALGALRQACLDALADGKTLFLQ</sequence>
<dbReference type="RefSeq" id="WP_311662782.1">
    <property type="nucleotide sequence ID" value="NZ_JAVRHT010000012.1"/>
</dbReference>
<dbReference type="InterPro" id="IPR047679">
    <property type="entry name" value="BREX_BrxC"/>
</dbReference>
<dbReference type="Proteomes" id="UP001267426">
    <property type="component" value="Unassembled WGS sequence"/>
</dbReference>
<proteinExistence type="predicted"/>
<dbReference type="SUPFAM" id="SSF52540">
    <property type="entry name" value="P-loop containing nucleoside triphosphate hydrolases"/>
    <property type="match status" value="1"/>
</dbReference>
<evidence type="ECO:0000313" key="3">
    <source>
        <dbReference type="Proteomes" id="UP001267426"/>
    </source>
</evidence>
<comment type="caution">
    <text evidence="2">The sequence shown here is derived from an EMBL/GenBank/DDBJ whole genome shotgun (WGS) entry which is preliminary data.</text>
</comment>
<keyword evidence="3" id="KW-1185">Reference proteome</keyword>
<feature type="region of interest" description="Disordered" evidence="1">
    <location>
        <begin position="544"/>
        <end position="569"/>
    </location>
</feature>
<evidence type="ECO:0000256" key="1">
    <source>
        <dbReference type="SAM" id="MobiDB-lite"/>
    </source>
</evidence>
<evidence type="ECO:0000313" key="2">
    <source>
        <dbReference type="EMBL" id="MDT0631439.1"/>
    </source>
</evidence>